<comment type="caution">
    <text evidence="1">The sequence shown here is derived from an EMBL/GenBank/DDBJ whole genome shotgun (WGS) entry which is preliminary data.</text>
</comment>
<name>A0A8X6U737_NEPPI</name>
<gene>
    <name evidence="1" type="ORF">NPIL_306671</name>
</gene>
<proteinExistence type="predicted"/>
<keyword evidence="2" id="KW-1185">Reference proteome</keyword>
<evidence type="ECO:0000313" key="1">
    <source>
        <dbReference type="EMBL" id="GFT98624.1"/>
    </source>
</evidence>
<dbReference type="Proteomes" id="UP000887013">
    <property type="component" value="Unassembled WGS sequence"/>
</dbReference>
<organism evidence="1 2">
    <name type="scientific">Nephila pilipes</name>
    <name type="common">Giant wood spider</name>
    <name type="synonym">Nephila maculata</name>
    <dbReference type="NCBI Taxonomy" id="299642"/>
    <lineage>
        <taxon>Eukaryota</taxon>
        <taxon>Metazoa</taxon>
        <taxon>Ecdysozoa</taxon>
        <taxon>Arthropoda</taxon>
        <taxon>Chelicerata</taxon>
        <taxon>Arachnida</taxon>
        <taxon>Araneae</taxon>
        <taxon>Araneomorphae</taxon>
        <taxon>Entelegynae</taxon>
        <taxon>Araneoidea</taxon>
        <taxon>Nephilidae</taxon>
        <taxon>Nephila</taxon>
    </lineage>
</organism>
<dbReference type="EMBL" id="BMAW01026740">
    <property type="protein sequence ID" value="GFT98624.1"/>
    <property type="molecule type" value="Genomic_DNA"/>
</dbReference>
<protein>
    <submittedName>
        <fullName evidence="1">Uncharacterized protein</fullName>
    </submittedName>
</protein>
<sequence length="96" mass="11350">MRIKFLEHIKKNDKQNCYVWDLEKDYSFFPCLYLQDMTNDDCDINTRLTSVSGTSWFFLGFNRSGINATEEFTFPRRLPTATDWSEPRIPSLPNTL</sequence>
<reference evidence="1" key="1">
    <citation type="submission" date="2020-08" db="EMBL/GenBank/DDBJ databases">
        <title>Multicomponent nature underlies the extraordinary mechanical properties of spider dragline silk.</title>
        <authorList>
            <person name="Kono N."/>
            <person name="Nakamura H."/>
            <person name="Mori M."/>
            <person name="Yoshida Y."/>
            <person name="Ohtoshi R."/>
            <person name="Malay A.D."/>
            <person name="Moran D.A.P."/>
            <person name="Tomita M."/>
            <person name="Numata K."/>
            <person name="Arakawa K."/>
        </authorList>
    </citation>
    <scope>NUCLEOTIDE SEQUENCE</scope>
</reference>
<dbReference type="AlphaFoldDB" id="A0A8X6U737"/>
<accession>A0A8X6U737</accession>
<evidence type="ECO:0000313" key="2">
    <source>
        <dbReference type="Proteomes" id="UP000887013"/>
    </source>
</evidence>